<dbReference type="InterPro" id="IPR050662">
    <property type="entry name" value="Sec-metab_biosynth-thioest"/>
</dbReference>
<dbReference type="AlphaFoldDB" id="A0A4P6X0P2"/>
<dbReference type="RefSeq" id="WP_243721778.1">
    <property type="nucleotide sequence ID" value="NZ_CP037867.1"/>
</dbReference>
<dbReference type="EC" id="3.1.2.6" evidence="2"/>
<protein>
    <submittedName>
        <fullName evidence="2">Hydroxyacylglutathione hydrolase</fullName>
        <ecNumber evidence="2">3.1.2.6</ecNumber>
    </submittedName>
</protein>
<dbReference type="SMART" id="SM00849">
    <property type="entry name" value="Lactamase_B"/>
    <property type="match status" value="1"/>
</dbReference>
<dbReference type="InterPro" id="IPR001279">
    <property type="entry name" value="Metallo-B-lactamas"/>
</dbReference>
<sequence length="336" mass="37052">MDLPVELPLKEILPGILMFTLPVDYGIDHVNIYLIRDGEGWCLFDTGADCEAARALWLRALAGPLVGGLTRIIVSHHHPDHLGLAAWLAQSTGAKILMRPEEREVARATRMLDETSRRQGIDFMLRHGLSLGEAEEIVSGVLHENLGCDEPPPGSSLENGQRLQIGDFGFDVLVLGGHSIAQICLYEPALKLLLTGDQLLERITPNVGVWPYGETHPLPRYIDSLRAIAGLPIEHVLPAHHHAYHAGEARAHGLVAHHQRALRRFKEGLREGMSAVELGEASYGKQSEALHRFLAMGETLAHLLWLESDGHVRSSEDAGVLRWAPIQRSDQPTVQI</sequence>
<dbReference type="Proteomes" id="UP000293912">
    <property type="component" value="Chromosome"/>
</dbReference>
<evidence type="ECO:0000259" key="1">
    <source>
        <dbReference type="SMART" id="SM00849"/>
    </source>
</evidence>
<accession>A0A4P6X0P2</accession>
<dbReference type="InterPro" id="IPR036388">
    <property type="entry name" value="WH-like_DNA-bd_sf"/>
</dbReference>
<reference evidence="2 3" key="1">
    <citation type="submission" date="2019-03" db="EMBL/GenBank/DDBJ databases">
        <authorList>
            <person name="Sebastian G."/>
            <person name="Baumann P."/>
            <person name="Ruckert C."/>
            <person name="Kalinowski J."/>
            <person name="Nebel B."/>
            <person name="Takors R."/>
            <person name="Blombach B."/>
        </authorList>
    </citation>
    <scope>NUCLEOTIDE SEQUENCE [LARGE SCALE GENOMIC DNA]</scope>
    <source>
        <strain evidence="2 3">DSM 1084</strain>
    </source>
</reference>
<gene>
    <name evidence="2" type="primary">gloB2</name>
    <name evidence="2" type="ORF">HPF_12885</name>
</gene>
<keyword evidence="2" id="KW-0378">Hydrolase</keyword>
<dbReference type="PANTHER" id="PTHR23131">
    <property type="entry name" value="ENDORIBONUCLEASE LACTB2"/>
    <property type="match status" value="1"/>
</dbReference>
<dbReference type="SUPFAM" id="SSF56281">
    <property type="entry name" value="Metallo-hydrolase/oxidoreductase"/>
    <property type="match status" value="1"/>
</dbReference>
<feature type="domain" description="Metallo-beta-lactamase" evidence="1">
    <location>
        <begin position="29"/>
        <end position="240"/>
    </location>
</feature>
<dbReference type="PANTHER" id="PTHR23131:SF4">
    <property type="entry name" value="METALLO-BETA-LACTAMASE SUPERFAMILY POTEIN"/>
    <property type="match status" value="1"/>
</dbReference>
<evidence type="ECO:0000313" key="2">
    <source>
        <dbReference type="EMBL" id="QBM28589.1"/>
    </source>
</evidence>
<dbReference type="GO" id="GO:0004416">
    <property type="term" value="F:hydroxyacylglutathione hydrolase activity"/>
    <property type="evidence" value="ECO:0007669"/>
    <property type="project" value="UniProtKB-EC"/>
</dbReference>
<proteinExistence type="predicted"/>
<dbReference type="InterPro" id="IPR036866">
    <property type="entry name" value="RibonucZ/Hydroxyglut_hydro"/>
</dbReference>
<dbReference type="EMBL" id="CP037867">
    <property type="protein sequence ID" value="QBM28589.1"/>
    <property type="molecule type" value="Genomic_DNA"/>
</dbReference>
<dbReference type="Gene3D" id="3.60.15.10">
    <property type="entry name" value="Ribonuclease Z/Hydroxyacylglutathione hydrolase-like"/>
    <property type="match status" value="1"/>
</dbReference>
<dbReference type="KEGG" id="hpse:HPF_12885"/>
<evidence type="ECO:0000313" key="3">
    <source>
        <dbReference type="Proteomes" id="UP000293912"/>
    </source>
</evidence>
<dbReference type="Pfam" id="PF00753">
    <property type="entry name" value="Lactamase_B"/>
    <property type="match status" value="1"/>
</dbReference>
<dbReference type="Gene3D" id="1.10.10.10">
    <property type="entry name" value="Winged helix-like DNA-binding domain superfamily/Winged helix DNA-binding domain"/>
    <property type="match status" value="1"/>
</dbReference>
<keyword evidence="3" id="KW-1185">Reference proteome</keyword>
<organism evidence="2 3">
    <name type="scientific">Hydrogenophaga pseudoflava</name>
    <name type="common">Pseudomonas carboxydoflava</name>
    <dbReference type="NCBI Taxonomy" id="47421"/>
    <lineage>
        <taxon>Bacteria</taxon>
        <taxon>Pseudomonadati</taxon>
        <taxon>Pseudomonadota</taxon>
        <taxon>Betaproteobacteria</taxon>
        <taxon>Burkholderiales</taxon>
        <taxon>Comamonadaceae</taxon>
        <taxon>Hydrogenophaga</taxon>
    </lineage>
</organism>
<name>A0A4P6X0P2_HYDPS</name>